<dbReference type="EMBL" id="LXQA010148292">
    <property type="protein sequence ID" value="MCI25625.1"/>
    <property type="molecule type" value="Genomic_DNA"/>
</dbReference>
<keyword evidence="2" id="KW-1185">Reference proteome</keyword>
<organism evidence="1 2">
    <name type="scientific">Trifolium medium</name>
    <dbReference type="NCBI Taxonomy" id="97028"/>
    <lineage>
        <taxon>Eukaryota</taxon>
        <taxon>Viridiplantae</taxon>
        <taxon>Streptophyta</taxon>
        <taxon>Embryophyta</taxon>
        <taxon>Tracheophyta</taxon>
        <taxon>Spermatophyta</taxon>
        <taxon>Magnoliopsida</taxon>
        <taxon>eudicotyledons</taxon>
        <taxon>Gunneridae</taxon>
        <taxon>Pentapetalae</taxon>
        <taxon>rosids</taxon>
        <taxon>fabids</taxon>
        <taxon>Fabales</taxon>
        <taxon>Fabaceae</taxon>
        <taxon>Papilionoideae</taxon>
        <taxon>50 kb inversion clade</taxon>
        <taxon>NPAAA clade</taxon>
        <taxon>Hologalegina</taxon>
        <taxon>IRL clade</taxon>
        <taxon>Trifolieae</taxon>
        <taxon>Trifolium</taxon>
    </lineage>
</organism>
<evidence type="ECO:0000313" key="2">
    <source>
        <dbReference type="Proteomes" id="UP000265520"/>
    </source>
</evidence>
<reference evidence="1 2" key="1">
    <citation type="journal article" date="2018" name="Front. Plant Sci.">
        <title>Red Clover (Trifolium pratense) and Zigzag Clover (T. medium) - A Picture of Genomic Similarities and Differences.</title>
        <authorList>
            <person name="Dluhosova J."/>
            <person name="Istvanek J."/>
            <person name="Nedelnik J."/>
            <person name="Repkova J."/>
        </authorList>
    </citation>
    <scope>NUCLEOTIDE SEQUENCE [LARGE SCALE GENOMIC DNA]</scope>
    <source>
        <strain evidence="2">cv. 10/8</strain>
        <tissue evidence="1">Leaf</tissue>
    </source>
</reference>
<sequence>MAKRDQSEPASLSEDSVAKRAETTEKYFRVKKSVARRAVSS</sequence>
<dbReference type="AlphaFoldDB" id="A0A392QQQ9"/>
<comment type="caution">
    <text evidence="1">The sequence shown here is derived from an EMBL/GenBank/DDBJ whole genome shotgun (WGS) entry which is preliminary data.</text>
</comment>
<feature type="non-terminal residue" evidence="1">
    <location>
        <position position="41"/>
    </location>
</feature>
<proteinExistence type="predicted"/>
<dbReference type="Proteomes" id="UP000265520">
    <property type="component" value="Unassembled WGS sequence"/>
</dbReference>
<evidence type="ECO:0000313" key="1">
    <source>
        <dbReference type="EMBL" id="MCI25625.1"/>
    </source>
</evidence>
<accession>A0A392QQQ9</accession>
<protein>
    <submittedName>
        <fullName evidence="1">Uncharacterized protein</fullName>
    </submittedName>
</protein>
<name>A0A392QQQ9_9FABA</name>